<sequence>MMPSANHRRRQDGRPPRRILAEITTKLGKIKIVYTEGGPDPLPISAK</sequence>
<organism evidence="1 2">
    <name type="scientific">Planotetraspora silvatica</name>
    <dbReference type="NCBI Taxonomy" id="234614"/>
    <lineage>
        <taxon>Bacteria</taxon>
        <taxon>Bacillati</taxon>
        <taxon>Actinomycetota</taxon>
        <taxon>Actinomycetes</taxon>
        <taxon>Streptosporangiales</taxon>
        <taxon>Streptosporangiaceae</taxon>
        <taxon>Planotetraspora</taxon>
    </lineage>
</organism>
<dbReference type="RefSeq" id="WP_344052123.1">
    <property type="nucleotide sequence ID" value="NZ_BAAAKY010000022.1"/>
</dbReference>
<proteinExistence type="predicted"/>
<reference evidence="1" key="1">
    <citation type="submission" date="2021-01" db="EMBL/GenBank/DDBJ databases">
        <title>Whole genome shotgun sequence of Planotetraspora silvatica NBRC 100141.</title>
        <authorList>
            <person name="Komaki H."/>
            <person name="Tamura T."/>
        </authorList>
    </citation>
    <scope>NUCLEOTIDE SEQUENCE</scope>
    <source>
        <strain evidence="1">NBRC 100141</strain>
    </source>
</reference>
<comment type="caution">
    <text evidence="1">The sequence shown here is derived from an EMBL/GenBank/DDBJ whole genome shotgun (WGS) entry which is preliminary data.</text>
</comment>
<dbReference type="Proteomes" id="UP000644610">
    <property type="component" value="Unassembled WGS sequence"/>
</dbReference>
<keyword evidence="2" id="KW-1185">Reference proteome</keyword>
<accession>A0A8J3UHL8</accession>
<dbReference type="EMBL" id="BOOQ01000008">
    <property type="protein sequence ID" value="GII45092.1"/>
    <property type="molecule type" value="Genomic_DNA"/>
</dbReference>
<gene>
    <name evidence="1" type="ORF">Psi02_15160</name>
</gene>
<evidence type="ECO:0000313" key="2">
    <source>
        <dbReference type="Proteomes" id="UP000644610"/>
    </source>
</evidence>
<name>A0A8J3UHL8_9ACTN</name>
<protein>
    <submittedName>
        <fullName evidence="1">Uncharacterized protein</fullName>
    </submittedName>
</protein>
<evidence type="ECO:0000313" key="1">
    <source>
        <dbReference type="EMBL" id="GII45092.1"/>
    </source>
</evidence>
<dbReference type="AlphaFoldDB" id="A0A8J3UHL8"/>